<gene>
    <name evidence="2" type="ORF">ANCDUO_15479</name>
</gene>
<dbReference type="EMBL" id="KN739189">
    <property type="protein sequence ID" value="KIH54376.1"/>
    <property type="molecule type" value="Genomic_DNA"/>
</dbReference>
<protein>
    <recommendedName>
        <fullName evidence="1">DUF7083 domain-containing protein</fullName>
    </recommendedName>
</protein>
<evidence type="ECO:0000313" key="3">
    <source>
        <dbReference type="Proteomes" id="UP000054047"/>
    </source>
</evidence>
<keyword evidence="3" id="KW-1185">Reference proteome</keyword>
<sequence length="156" mass="17911">MAIRSQEEGGVKKNGKKTMISEELFQELLAVLTHSPPAADLAGEFDTLARRIVQFCYDPGADLTFEAWYRRQDDIFTVDAKSLDEFTTRVCLLLLENNAAFHEKEVRRRHQHPYYLFGPKQSLFNTRYTCTKLNKDPRDDFTTTQDESIGNAPNSS</sequence>
<dbReference type="Proteomes" id="UP000054047">
    <property type="component" value="Unassembled WGS sequence"/>
</dbReference>
<feature type="domain" description="DUF7083" evidence="1">
    <location>
        <begin position="46"/>
        <end position="96"/>
    </location>
</feature>
<dbReference type="InterPro" id="IPR055510">
    <property type="entry name" value="DUF7083"/>
</dbReference>
<organism evidence="2 3">
    <name type="scientific">Ancylostoma duodenale</name>
    <dbReference type="NCBI Taxonomy" id="51022"/>
    <lineage>
        <taxon>Eukaryota</taxon>
        <taxon>Metazoa</taxon>
        <taxon>Ecdysozoa</taxon>
        <taxon>Nematoda</taxon>
        <taxon>Chromadorea</taxon>
        <taxon>Rhabditida</taxon>
        <taxon>Rhabditina</taxon>
        <taxon>Rhabditomorpha</taxon>
        <taxon>Strongyloidea</taxon>
        <taxon>Ancylostomatidae</taxon>
        <taxon>Ancylostomatinae</taxon>
        <taxon>Ancylostoma</taxon>
    </lineage>
</organism>
<proteinExistence type="predicted"/>
<evidence type="ECO:0000259" key="1">
    <source>
        <dbReference type="Pfam" id="PF23309"/>
    </source>
</evidence>
<dbReference type="OrthoDB" id="5830452at2759"/>
<dbReference type="AlphaFoldDB" id="A0A0C2GBQ2"/>
<name>A0A0C2GBQ2_9BILA</name>
<evidence type="ECO:0000313" key="2">
    <source>
        <dbReference type="EMBL" id="KIH54376.1"/>
    </source>
</evidence>
<dbReference type="Pfam" id="PF23309">
    <property type="entry name" value="DUF7083"/>
    <property type="match status" value="1"/>
</dbReference>
<reference evidence="2 3" key="1">
    <citation type="submission" date="2013-12" db="EMBL/GenBank/DDBJ databases">
        <title>Draft genome of the parsitic nematode Ancylostoma duodenale.</title>
        <authorList>
            <person name="Mitreva M."/>
        </authorList>
    </citation>
    <scope>NUCLEOTIDE SEQUENCE [LARGE SCALE GENOMIC DNA]</scope>
    <source>
        <strain evidence="2 3">Zhejiang</strain>
    </source>
</reference>
<accession>A0A0C2GBQ2</accession>